<accession>A0A4P9Z1P2</accession>
<feature type="non-terminal residue" evidence="3">
    <location>
        <position position="202"/>
    </location>
</feature>
<dbReference type="Gene3D" id="3.40.50.300">
    <property type="entry name" value="P-loop containing nucleotide triphosphate hydrolases"/>
    <property type="match status" value="1"/>
</dbReference>
<dbReference type="Pfam" id="PF00735">
    <property type="entry name" value="Septin"/>
    <property type="match status" value="1"/>
</dbReference>
<feature type="compositionally biased region" description="Polar residues" evidence="1">
    <location>
        <begin position="123"/>
        <end position="133"/>
    </location>
</feature>
<proteinExistence type="predicted"/>
<dbReference type="PANTHER" id="PTHR18884">
    <property type="entry name" value="SEPTIN"/>
    <property type="match status" value="1"/>
</dbReference>
<organism evidence="3 4">
    <name type="scientific">Syncephalis pseudoplumigaleata</name>
    <dbReference type="NCBI Taxonomy" id="1712513"/>
    <lineage>
        <taxon>Eukaryota</taxon>
        <taxon>Fungi</taxon>
        <taxon>Fungi incertae sedis</taxon>
        <taxon>Zoopagomycota</taxon>
        <taxon>Zoopagomycotina</taxon>
        <taxon>Zoopagomycetes</taxon>
        <taxon>Zoopagales</taxon>
        <taxon>Piptocephalidaceae</taxon>
        <taxon>Syncephalis</taxon>
    </lineage>
</organism>
<sequence length="202" mass="23380">LLTFLENQFDARLIEESRVKRNPKALHRQLHACLYFLDPSHAGLRPVDVSVIRSLCERVNVIPVIAMADTLTVERMRRVRRAIRKDIRVHRLHIYSFPEGDEDDEDERKSIDADEDADALSPQAESNGHATATSHEHKEQASSAKDVQAFLGRRYPWGDVLVMKPAHCDVAVLRTLLLDTQRRLLRDTTVEVLYERYRTERM</sequence>
<protein>
    <submittedName>
        <fullName evidence="3">Septin-type guanine nucleotide-binding (G) domain-containing protein</fullName>
    </submittedName>
</protein>
<dbReference type="Proteomes" id="UP000278143">
    <property type="component" value="Unassembled WGS sequence"/>
</dbReference>
<keyword evidence="4" id="KW-1185">Reference proteome</keyword>
<dbReference type="AlphaFoldDB" id="A0A4P9Z1P2"/>
<evidence type="ECO:0000259" key="2">
    <source>
        <dbReference type="PROSITE" id="PS51719"/>
    </source>
</evidence>
<feature type="domain" description="Septin-type G" evidence="2">
    <location>
        <begin position="1"/>
        <end position="202"/>
    </location>
</feature>
<feature type="region of interest" description="Disordered" evidence="1">
    <location>
        <begin position="98"/>
        <end position="145"/>
    </location>
</feature>
<dbReference type="InterPro" id="IPR027417">
    <property type="entry name" value="P-loop_NTPase"/>
</dbReference>
<feature type="non-terminal residue" evidence="3">
    <location>
        <position position="1"/>
    </location>
</feature>
<dbReference type="PROSITE" id="PS51719">
    <property type="entry name" value="G_SEPTIN"/>
    <property type="match status" value="1"/>
</dbReference>
<dbReference type="OrthoDB" id="416553at2759"/>
<dbReference type="EMBL" id="KZ989783">
    <property type="protein sequence ID" value="RKP25350.1"/>
    <property type="molecule type" value="Genomic_DNA"/>
</dbReference>
<dbReference type="InterPro" id="IPR030379">
    <property type="entry name" value="G_SEPTIN_dom"/>
</dbReference>
<evidence type="ECO:0000313" key="4">
    <source>
        <dbReference type="Proteomes" id="UP000278143"/>
    </source>
</evidence>
<dbReference type="GO" id="GO:0005525">
    <property type="term" value="F:GTP binding"/>
    <property type="evidence" value="ECO:0007669"/>
    <property type="project" value="InterPro"/>
</dbReference>
<evidence type="ECO:0000256" key="1">
    <source>
        <dbReference type="SAM" id="MobiDB-lite"/>
    </source>
</evidence>
<gene>
    <name evidence="3" type="ORF">SYNPS1DRAFT_2045</name>
</gene>
<name>A0A4P9Z1P2_9FUNG</name>
<reference evidence="4" key="1">
    <citation type="journal article" date="2018" name="Nat. Microbiol.">
        <title>Leveraging single-cell genomics to expand the fungal tree of life.</title>
        <authorList>
            <person name="Ahrendt S.R."/>
            <person name="Quandt C.A."/>
            <person name="Ciobanu D."/>
            <person name="Clum A."/>
            <person name="Salamov A."/>
            <person name="Andreopoulos B."/>
            <person name="Cheng J.F."/>
            <person name="Woyke T."/>
            <person name="Pelin A."/>
            <person name="Henrissat B."/>
            <person name="Reynolds N.K."/>
            <person name="Benny G.L."/>
            <person name="Smith M.E."/>
            <person name="James T.Y."/>
            <person name="Grigoriev I.V."/>
        </authorList>
    </citation>
    <scope>NUCLEOTIDE SEQUENCE [LARGE SCALE GENOMIC DNA]</scope>
    <source>
        <strain evidence="4">Benny S71-1</strain>
    </source>
</reference>
<evidence type="ECO:0000313" key="3">
    <source>
        <dbReference type="EMBL" id="RKP25350.1"/>
    </source>
</evidence>